<dbReference type="eggNOG" id="ENOG502R1BC">
    <property type="taxonomic scope" value="Eukaryota"/>
</dbReference>
<dbReference type="OMA" id="QLHLWCE"/>
<evidence type="ECO:0000313" key="2">
    <source>
        <dbReference type="EMBL" id="EST04676.1"/>
    </source>
</evidence>
<evidence type="ECO:0000256" key="1">
    <source>
        <dbReference type="SAM" id="MobiDB-lite"/>
    </source>
</evidence>
<accession>V5E3D2</accession>
<dbReference type="InterPro" id="IPR011990">
    <property type="entry name" value="TPR-like_helical_dom_sf"/>
</dbReference>
<keyword evidence="3" id="KW-1185">Reference proteome</keyword>
<gene>
    <name evidence="2" type="ORF">PSEUBRA_SCAF8g02050</name>
</gene>
<protein>
    <submittedName>
        <fullName evidence="2">Uncharacterized protein</fullName>
    </submittedName>
</protein>
<dbReference type="Proteomes" id="UP000019377">
    <property type="component" value="Unassembled WGS sequence"/>
</dbReference>
<feature type="region of interest" description="Disordered" evidence="1">
    <location>
        <begin position="660"/>
        <end position="689"/>
    </location>
</feature>
<dbReference type="Gene3D" id="1.25.40.10">
    <property type="entry name" value="Tetratricopeptide repeat domain"/>
    <property type="match status" value="1"/>
</dbReference>
<organism evidence="2 3">
    <name type="scientific">Kalmanozyma brasiliensis (strain GHG001)</name>
    <name type="common">Yeast</name>
    <name type="synonym">Pseudozyma brasiliensis</name>
    <dbReference type="NCBI Taxonomy" id="1365824"/>
    <lineage>
        <taxon>Eukaryota</taxon>
        <taxon>Fungi</taxon>
        <taxon>Dikarya</taxon>
        <taxon>Basidiomycota</taxon>
        <taxon>Ustilaginomycotina</taxon>
        <taxon>Ustilaginomycetes</taxon>
        <taxon>Ustilaginales</taxon>
        <taxon>Ustilaginaceae</taxon>
        <taxon>Kalmanozyma</taxon>
    </lineage>
</organism>
<dbReference type="AlphaFoldDB" id="V5E3D2"/>
<evidence type="ECO:0000313" key="3">
    <source>
        <dbReference type="Proteomes" id="UP000019377"/>
    </source>
</evidence>
<dbReference type="OrthoDB" id="185373at2759"/>
<dbReference type="GeneID" id="27422055"/>
<proteinExistence type="predicted"/>
<dbReference type="HOGENOM" id="CLU_016023_0_0_1"/>
<reference evidence="3" key="1">
    <citation type="journal article" date="2013" name="Genome Announc.">
        <title>Draft genome sequence of Pseudozyma brasiliensis sp. nov. strain GHG001, a high producer of endo-1,4-xylanase isolated from an insect pest of sugarcane.</title>
        <authorList>
            <person name="Oliveira J.V.D.C."/>
            <person name="dos Santos R.A.C."/>
            <person name="Borges T.A."/>
            <person name="Riano-Pachon D.M."/>
            <person name="Goldman G.H."/>
        </authorList>
    </citation>
    <scope>NUCLEOTIDE SEQUENCE [LARGE SCALE GENOMIC DNA]</scope>
    <source>
        <strain evidence="3">GHG001</strain>
    </source>
</reference>
<sequence>MSISSIQTANKPAEYYKVLRYCLSSLSKSIVQEHGAALHLMPRLTEAVLALVEAVPAQAASNAELIGSLTSACTWLPDERARRAVMQVLDRLESLQGANAVDDIRGKVIRQCIASIERSVTTTSNKSASSKQFVNIVMMDRLLQHDYGTDADLKRRALRGSIIVAGNAEDFHRTWRYFRAYEQYKQGHGLAITGFDLQLLSKALARSQQGRKDAWRIFLQAERLLHSETDSRGLLNRPVSRKDKERDLMGICLDLLGVMSRSGDVRVSKIFSMLGITANDRDDPNVKASSKMNDLSKAMLQSRRRVHAYSVAMQGMLLRKKSHCALAIWQAMLMRGVLPNAAALSLLLQNLFGLGEVKTAMQQLHLWCEQGVAKPAKTCDNLKEIEVPSLVRPALADLETFQPGALSAPTSSDATIYKVTPDTILATVVFNGLQACGAKGVDALWEAYQQTIHLFPDAPVLAMLLKASCRDEGESGIDARFGREVFRTLLFNKHPELAEYENPLRAQLEANGAAGWILSGESVGDRVEQWLASVFRSKHAGPSTMTVPTADLSALSFTSELFEHYLRLLLHLQHSTGSLTDARTSRRQLVDLLGWMKELNIQPSTTHVALTVLEIEEHLPPPVAARQMAVLDAWLIDWLGERGSPEQHVMQRHWRWKMKRNESTKRNGSRKSWFDKVSGGRKPEWEKCS</sequence>
<dbReference type="EMBL" id="KI545894">
    <property type="protein sequence ID" value="EST04676.1"/>
    <property type="molecule type" value="Genomic_DNA"/>
</dbReference>
<name>V5E3D2_KALBG</name>
<dbReference type="STRING" id="1365824.V5E3D2"/>